<dbReference type="Pfam" id="PF05163">
    <property type="entry name" value="DinB"/>
    <property type="match status" value="1"/>
</dbReference>
<protein>
    <recommendedName>
        <fullName evidence="6">DUF664 domain-containing protein</fullName>
    </recommendedName>
</protein>
<sequence>MYPSIQSFIQDYRNESASTQKLLDTLTDESLKLETASGYRTLGHLAWHLIPSGGLLQPTGLKFDAPPEDAEPPASASTIAQTYTKTVESLLEAVQTQWTDAKLQETVNMFGQVWTNGLTLQVFVRHEIHHRGQLTVLMRQAGLPIAGVYGPSKEEWIAMGMDAKA</sequence>
<evidence type="ECO:0000256" key="2">
    <source>
        <dbReference type="ARBA" id="ARBA00022723"/>
    </source>
</evidence>
<dbReference type="AlphaFoldDB" id="A0A4R5KGN7"/>
<feature type="binding site" evidence="3">
    <location>
        <position position="48"/>
    </location>
    <ligand>
        <name>a divalent metal cation</name>
        <dbReference type="ChEBI" id="CHEBI:60240"/>
    </ligand>
</feature>
<dbReference type="InterPro" id="IPR034660">
    <property type="entry name" value="DinB/YfiT-like"/>
</dbReference>
<evidence type="ECO:0000313" key="5">
    <source>
        <dbReference type="Proteomes" id="UP000295636"/>
    </source>
</evidence>
<comment type="caution">
    <text evidence="4">The sequence shown here is derived from an EMBL/GenBank/DDBJ whole genome shotgun (WGS) entry which is preliminary data.</text>
</comment>
<dbReference type="OrthoDB" id="119432at2"/>
<dbReference type="Proteomes" id="UP000295636">
    <property type="component" value="Unassembled WGS sequence"/>
</dbReference>
<keyword evidence="2 3" id="KW-0479">Metal-binding</keyword>
<keyword evidence="5" id="KW-1185">Reference proteome</keyword>
<comment type="similarity">
    <text evidence="1">Belongs to the DinB family.</text>
</comment>
<gene>
    <name evidence="4" type="ORF">E1757_24080</name>
</gene>
<organism evidence="4 5">
    <name type="scientific">Paenibacillus piri</name>
    <dbReference type="NCBI Taxonomy" id="2547395"/>
    <lineage>
        <taxon>Bacteria</taxon>
        <taxon>Bacillati</taxon>
        <taxon>Bacillota</taxon>
        <taxon>Bacilli</taxon>
        <taxon>Bacillales</taxon>
        <taxon>Paenibacillaceae</taxon>
        <taxon>Paenibacillus</taxon>
    </lineage>
</organism>
<evidence type="ECO:0000256" key="3">
    <source>
        <dbReference type="PIRSR" id="PIRSR607837-1"/>
    </source>
</evidence>
<evidence type="ECO:0000313" key="4">
    <source>
        <dbReference type="EMBL" id="TDF94486.1"/>
    </source>
</evidence>
<feature type="binding site" evidence="3">
    <location>
        <position position="126"/>
    </location>
    <ligand>
        <name>a divalent metal cation</name>
        <dbReference type="ChEBI" id="CHEBI:60240"/>
    </ligand>
</feature>
<dbReference type="GO" id="GO:0046872">
    <property type="term" value="F:metal ion binding"/>
    <property type="evidence" value="ECO:0007669"/>
    <property type="project" value="UniProtKB-KW"/>
</dbReference>
<dbReference type="Gene3D" id="1.20.120.450">
    <property type="entry name" value="dinb family like domain"/>
    <property type="match status" value="1"/>
</dbReference>
<dbReference type="InterPro" id="IPR007837">
    <property type="entry name" value="DinB"/>
</dbReference>
<accession>A0A4R5KGN7</accession>
<name>A0A4R5KGN7_9BACL</name>
<evidence type="ECO:0000256" key="1">
    <source>
        <dbReference type="ARBA" id="ARBA00008635"/>
    </source>
</evidence>
<dbReference type="RefSeq" id="WP_133232913.1">
    <property type="nucleotide sequence ID" value="NZ_SMRT01000013.1"/>
</dbReference>
<reference evidence="4 5" key="1">
    <citation type="submission" date="2019-03" db="EMBL/GenBank/DDBJ databases">
        <title>This is whole genome sequence of Paenibacillus sp MS74 strain.</title>
        <authorList>
            <person name="Trinh H.N."/>
        </authorList>
    </citation>
    <scope>NUCLEOTIDE SEQUENCE [LARGE SCALE GENOMIC DNA]</scope>
    <source>
        <strain evidence="4 5">MS74</strain>
    </source>
</reference>
<evidence type="ECO:0008006" key="6">
    <source>
        <dbReference type="Google" id="ProtNLM"/>
    </source>
</evidence>
<dbReference type="EMBL" id="SMRT01000013">
    <property type="protein sequence ID" value="TDF94486.1"/>
    <property type="molecule type" value="Genomic_DNA"/>
</dbReference>
<dbReference type="SUPFAM" id="SSF109854">
    <property type="entry name" value="DinB/YfiT-like putative metalloenzymes"/>
    <property type="match status" value="1"/>
</dbReference>
<proteinExistence type="inferred from homology"/>
<feature type="binding site" evidence="3">
    <location>
        <position position="130"/>
    </location>
    <ligand>
        <name>a divalent metal cation</name>
        <dbReference type="ChEBI" id="CHEBI:60240"/>
    </ligand>
</feature>